<dbReference type="EMBL" id="GBXM01016113">
    <property type="protein sequence ID" value="JAH92464.1"/>
    <property type="molecule type" value="Transcribed_RNA"/>
</dbReference>
<proteinExistence type="predicted"/>
<reference evidence="1" key="2">
    <citation type="journal article" date="2015" name="Fish Shellfish Immunol.">
        <title>Early steps in the European eel (Anguilla anguilla)-Vibrio vulnificus interaction in the gills: Role of the RtxA13 toxin.</title>
        <authorList>
            <person name="Callol A."/>
            <person name="Pajuelo D."/>
            <person name="Ebbesson L."/>
            <person name="Teles M."/>
            <person name="MacKenzie S."/>
            <person name="Amaro C."/>
        </authorList>
    </citation>
    <scope>NUCLEOTIDE SEQUENCE</scope>
</reference>
<evidence type="ECO:0000313" key="1">
    <source>
        <dbReference type="EMBL" id="JAH92464.1"/>
    </source>
</evidence>
<protein>
    <submittedName>
        <fullName evidence="1">Uncharacterized protein</fullName>
    </submittedName>
</protein>
<accession>A0A0E9WPW7</accession>
<dbReference type="AlphaFoldDB" id="A0A0E9WPW7"/>
<reference evidence="1" key="1">
    <citation type="submission" date="2014-11" db="EMBL/GenBank/DDBJ databases">
        <authorList>
            <person name="Amaro Gonzalez C."/>
        </authorList>
    </citation>
    <scope>NUCLEOTIDE SEQUENCE</scope>
</reference>
<organism evidence="1">
    <name type="scientific">Anguilla anguilla</name>
    <name type="common">European freshwater eel</name>
    <name type="synonym">Muraena anguilla</name>
    <dbReference type="NCBI Taxonomy" id="7936"/>
    <lineage>
        <taxon>Eukaryota</taxon>
        <taxon>Metazoa</taxon>
        <taxon>Chordata</taxon>
        <taxon>Craniata</taxon>
        <taxon>Vertebrata</taxon>
        <taxon>Euteleostomi</taxon>
        <taxon>Actinopterygii</taxon>
        <taxon>Neopterygii</taxon>
        <taxon>Teleostei</taxon>
        <taxon>Anguilliformes</taxon>
        <taxon>Anguillidae</taxon>
        <taxon>Anguilla</taxon>
    </lineage>
</organism>
<name>A0A0E9WPW7_ANGAN</name>
<sequence length="75" mass="8792">MHFEKLGNVVQCCHHLPKRKCLPYSVQGFSTPCWKTAVNISVSQFYFKILQEFYITPPNLLMMSFFEGKCMAIHF</sequence>